<gene>
    <name evidence="1" type="ORF">DERYTH_LOCUS17398</name>
</gene>
<dbReference type="Proteomes" id="UP000789405">
    <property type="component" value="Unassembled WGS sequence"/>
</dbReference>
<comment type="caution">
    <text evidence="1">The sequence shown here is derived from an EMBL/GenBank/DDBJ whole genome shotgun (WGS) entry which is preliminary data.</text>
</comment>
<reference evidence="1" key="1">
    <citation type="submission" date="2021-06" db="EMBL/GenBank/DDBJ databases">
        <authorList>
            <person name="Kallberg Y."/>
            <person name="Tangrot J."/>
            <person name="Rosling A."/>
        </authorList>
    </citation>
    <scope>NUCLEOTIDE SEQUENCE</scope>
    <source>
        <strain evidence="1">MA453B</strain>
    </source>
</reference>
<proteinExistence type="predicted"/>
<evidence type="ECO:0000313" key="2">
    <source>
        <dbReference type="Proteomes" id="UP000789405"/>
    </source>
</evidence>
<name>A0A9N9IYZ9_9GLOM</name>
<sequence>MSNNKNEEAETSKDLCVTSNSNRACQFIFYEPRKHQSEQRRRSEEEEKRFMSKFKVDIKNPEEARFNANQQEGKMITFPQSSNTEATLSISLETNTRKTDSPSAELVFAESVFNPVSTSDEFVPSQNNVSTMPPMYQVNNLFNFVSHSGQIYEDSHLFLPEDYYSDNVMSNQLVYEDGQLLLPEDYYNNNFMYIL</sequence>
<keyword evidence="2" id="KW-1185">Reference proteome</keyword>
<accession>A0A9N9IYZ9</accession>
<organism evidence="1 2">
    <name type="scientific">Dentiscutata erythropus</name>
    <dbReference type="NCBI Taxonomy" id="1348616"/>
    <lineage>
        <taxon>Eukaryota</taxon>
        <taxon>Fungi</taxon>
        <taxon>Fungi incertae sedis</taxon>
        <taxon>Mucoromycota</taxon>
        <taxon>Glomeromycotina</taxon>
        <taxon>Glomeromycetes</taxon>
        <taxon>Diversisporales</taxon>
        <taxon>Gigasporaceae</taxon>
        <taxon>Dentiscutata</taxon>
    </lineage>
</organism>
<dbReference type="EMBL" id="CAJVPY010016368">
    <property type="protein sequence ID" value="CAG8756638.1"/>
    <property type="molecule type" value="Genomic_DNA"/>
</dbReference>
<protein>
    <submittedName>
        <fullName evidence="1">11265_t:CDS:1</fullName>
    </submittedName>
</protein>
<dbReference type="AlphaFoldDB" id="A0A9N9IYZ9"/>
<evidence type="ECO:0000313" key="1">
    <source>
        <dbReference type="EMBL" id="CAG8756638.1"/>
    </source>
</evidence>